<name>A0A5P1FD83_ASPOF</name>
<keyword evidence="5" id="KW-1185">Reference proteome</keyword>
<evidence type="ECO:0000313" key="4">
    <source>
        <dbReference type="EMBL" id="ONK74500.1"/>
    </source>
</evidence>
<accession>A0A5P1FD83</accession>
<sequence length="289" mass="32657">MTRLEVSLGLKYSTQAMVESVERSYGVVVNSFVELEPEYAELYRKNGRRAYYVGPLSLSTKDEAEKADRGKKFNPELEGLITWLDKEEENSAVYACFGSLNEFSADQLREIALGLEASGQLFVWAVRDINRQNEAEWLPEDFEERVKGKGVVIRGWAPQIAILNHRAVGGFLTHCGWNSTLESISAGVPMVTWPVDYEQFVNEKLVAQVLDIGVSIEREGKKVVKAKEIAKAVKNVMGEGEEAEERRMRARKYAVKARAAMEESSGSSYLEMNRMIEEIREHSHRTANI</sequence>
<dbReference type="PANTHER" id="PTHR48047:SF182">
    <property type="entry name" value="GLYCOSYLTRANSFERASE"/>
    <property type="match status" value="1"/>
</dbReference>
<dbReference type="CDD" id="cd03784">
    <property type="entry name" value="GT1_Gtf-like"/>
    <property type="match status" value="1"/>
</dbReference>
<evidence type="ECO:0000256" key="3">
    <source>
        <dbReference type="RuleBase" id="RU003718"/>
    </source>
</evidence>
<evidence type="ECO:0000256" key="1">
    <source>
        <dbReference type="ARBA" id="ARBA00009995"/>
    </source>
</evidence>
<organism evidence="4 5">
    <name type="scientific">Asparagus officinalis</name>
    <name type="common">Garden asparagus</name>
    <dbReference type="NCBI Taxonomy" id="4686"/>
    <lineage>
        <taxon>Eukaryota</taxon>
        <taxon>Viridiplantae</taxon>
        <taxon>Streptophyta</taxon>
        <taxon>Embryophyta</taxon>
        <taxon>Tracheophyta</taxon>
        <taxon>Spermatophyta</taxon>
        <taxon>Magnoliopsida</taxon>
        <taxon>Liliopsida</taxon>
        <taxon>Asparagales</taxon>
        <taxon>Asparagaceae</taxon>
        <taxon>Asparagoideae</taxon>
        <taxon>Asparagus</taxon>
    </lineage>
</organism>
<dbReference type="OMA" id="AESPCIR"/>
<gene>
    <name evidence="4" type="ORF">A4U43_C03F7010</name>
</gene>
<dbReference type="GO" id="GO:0035251">
    <property type="term" value="F:UDP-glucosyltransferase activity"/>
    <property type="evidence" value="ECO:0007669"/>
    <property type="project" value="TreeGrafter"/>
</dbReference>
<dbReference type="Gene3D" id="3.40.50.2000">
    <property type="entry name" value="Glycogen Phosphorylase B"/>
    <property type="match status" value="2"/>
</dbReference>
<dbReference type="InterPro" id="IPR002213">
    <property type="entry name" value="UDP_glucos_trans"/>
</dbReference>
<evidence type="ECO:0000313" key="5">
    <source>
        <dbReference type="Proteomes" id="UP000243459"/>
    </source>
</evidence>
<reference evidence="5" key="1">
    <citation type="journal article" date="2017" name="Nat. Commun.">
        <title>The asparagus genome sheds light on the origin and evolution of a young Y chromosome.</title>
        <authorList>
            <person name="Harkess A."/>
            <person name="Zhou J."/>
            <person name="Xu C."/>
            <person name="Bowers J.E."/>
            <person name="Van der Hulst R."/>
            <person name="Ayyampalayam S."/>
            <person name="Mercati F."/>
            <person name="Riccardi P."/>
            <person name="McKain M.R."/>
            <person name="Kakrana A."/>
            <person name="Tang H."/>
            <person name="Ray J."/>
            <person name="Groenendijk J."/>
            <person name="Arikit S."/>
            <person name="Mathioni S.M."/>
            <person name="Nakano M."/>
            <person name="Shan H."/>
            <person name="Telgmann-Rauber A."/>
            <person name="Kanno A."/>
            <person name="Yue Z."/>
            <person name="Chen H."/>
            <person name="Li W."/>
            <person name="Chen Y."/>
            <person name="Xu X."/>
            <person name="Zhang Y."/>
            <person name="Luo S."/>
            <person name="Chen H."/>
            <person name="Gao J."/>
            <person name="Mao Z."/>
            <person name="Pires J.C."/>
            <person name="Luo M."/>
            <person name="Kudrna D."/>
            <person name="Wing R.A."/>
            <person name="Meyers B.C."/>
            <person name="Yi K."/>
            <person name="Kong H."/>
            <person name="Lavrijsen P."/>
            <person name="Sunseri F."/>
            <person name="Falavigna A."/>
            <person name="Ye Y."/>
            <person name="Leebens-Mack J.H."/>
            <person name="Chen G."/>
        </authorList>
    </citation>
    <scope>NUCLEOTIDE SEQUENCE [LARGE SCALE GENOMIC DNA]</scope>
    <source>
        <strain evidence="5">cv. DH0086</strain>
    </source>
</reference>
<keyword evidence="2 3" id="KW-0808">Transferase</keyword>
<dbReference type="AlphaFoldDB" id="A0A5P1FD83"/>
<dbReference type="PROSITE" id="PS00375">
    <property type="entry name" value="UDPGT"/>
    <property type="match status" value="1"/>
</dbReference>
<keyword evidence="3" id="KW-0328">Glycosyltransferase</keyword>
<dbReference type="FunFam" id="3.40.50.2000:FF:000063">
    <property type="entry name" value="Glycosyltransferase"/>
    <property type="match status" value="1"/>
</dbReference>
<dbReference type="PANTHER" id="PTHR48047">
    <property type="entry name" value="GLYCOSYLTRANSFERASE"/>
    <property type="match status" value="1"/>
</dbReference>
<dbReference type="EMBL" id="CM007383">
    <property type="protein sequence ID" value="ONK74500.1"/>
    <property type="molecule type" value="Genomic_DNA"/>
</dbReference>
<dbReference type="SUPFAM" id="SSF53756">
    <property type="entry name" value="UDP-Glycosyltransferase/glycogen phosphorylase"/>
    <property type="match status" value="1"/>
</dbReference>
<evidence type="ECO:0000256" key="2">
    <source>
        <dbReference type="ARBA" id="ARBA00022679"/>
    </source>
</evidence>
<dbReference type="Pfam" id="PF00201">
    <property type="entry name" value="UDPGT"/>
    <property type="match status" value="1"/>
</dbReference>
<dbReference type="Proteomes" id="UP000243459">
    <property type="component" value="Chromosome 3"/>
</dbReference>
<proteinExistence type="inferred from homology"/>
<dbReference type="InterPro" id="IPR035595">
    <property type="entry name" value="UDP_glycos_trans_CS"/>
</dbReference>
<comment type="similarity">
    <text evidence="1 3">Belongs to the UDP-glycosyltransferase family.</text>
</comment>
<protein>
    <submittedName>
        <fullName evidence="4">Uncharacterized protein</fullName>
    </submittedName>
</protein>
<dbReference type="Gramene" id="ONK74500">
    <property type="protein sequence ID" value="ONK74500"/>
    <property type="gene ID" value="A4U43_C03F7010"/>
</dbReference>